<sequence length="501" mass="57115">MAFTGDALLIRGCGRTDFQQGLTVSTVEEERTLNPRLTLSCEEFIKVMDNLNLPKPKQIGQQLEALTRVALMEQRVKELQRQKKELRIQMEVEVALLRGELAGERVAARREEEQLKELLGQQVESLPSSQELREQELRQLSQERDHVQSLRQRLSEAQGQLDLQPEDQRERLLQGVQEIREQLDAAQRAYEDLEFQQLERESRADEEQRDSPEVPAPDSKVRELQASVAQHRRRIQVLEEQLKSLGEQMAAESWGLSRKKEEAVQALTQERSRLFELNCLQGTCSGDLSEPDQALTKLLFTQKTDRQLLVLQDPTANVASTSSCLFSVHSSLKGSIGLQRTGSLPRRRGDRASQRGSPRPLSLHCTGPLEASALAQAVGTPGRHPFYQLLNCGPGNSQKKSVKIFNYISGWWHTPLVPALRKQRQEHLYKEETKLKGVIYFQAIEEVYHDHLRCAFKSPSPRLTFCVKTYERLFYMVAPSPEAMRIWIDVIVTAADENHAP</sequence>
<feature type="coiled-coil region" evidence="1">
    <location>
        <begin position="133"/>
        <end position="196"/>
    </location>
</feature>
<dbReference type="Gene3D" id="3.60.15.10">
    <property type="entry name" value="Ribonuclease Z/Hydroxyacylglutathione hydrolase-like"/>
    <property type="match status" value="1"/>
</dbReference>
<keyword evidence="1" id="KW-0175">Coiled coil</keyword>
<feature type="region of interest" description="Disordered" evidence="2">
    <location>
        <begin position="199"/>
        <end position="222"/>
    </location>
</feature>
<dbReference type="SUPFAM" id="SSF50729">
    <property type="entry name" value="PH domain-like"/>
    <property type="match status" value="1"/>
</dbReference>
<dbReference type="PaxDb" id="10029-XP_007607559.1"/>
<feature type="region of interest" description="Disordered" evidence="2">
    <location>
        <begin position="337"/>
        <end position="361"/>
    </location>
</feature>
<dbReference type="PANTHER" id="PTHR12156">
    <property type="entry name" value="PLECKSTRIN HOMOLOGY-LIKE DOMAIN, FAMILY B, MEMBER 3"/>
    <property type="match status" value="1"/>
</dbReference>
<dbReference type="STRING" id="10029.G3HYZ0"/>
<dbReference type="InterPro" id="IPR011993">
    <property type="entry name" value="PH-like_dom_sf"/>
</dbReference>
<feature type="compositionally biased region" description="Basic and acidic residues" evidence="2">
    <location>
        <begin position="199"/>
        <end position="212"/>
    </location>
</feature>
<gene>
    <name evidence="3" type="ORF">I79_016283</name>
</gene>
<protein>
    <submittedName>
        <fullName evidence="3">Pleckstrin-likey-like domain family B member 3</fullName>
    </submittedName>
</protein>
<dbReference type="eggNOG" id="KOG0814">
    <property type="taxonomic scope" value="Eukaryota"/>
</dbReference>
<dbReference type="Gene3D" id="2.30.29.30">
    <property type="entry name" value="Pleckstrin-homology domain (PH domain)/Phosphotyrosine-binding domain (PTB)"/>
    <property type="match status" value="1"/>
</dbReference>
<evidence type="ECO:0000256" key="1">
    <source>
        <dbReference type="SAM" id="Coils"/>
    </source>
</evidence>
<dbReference type="InParanoid" id="G3HYZ0"/>
<dbReference type="PANTHER" id="PTHR12156:SF22">
    <property type="entry name" value="PLECKSTRIN HOMOLOGY-LIKE DOMAIN FAMILY B MEMBER 3"/>
    <property type="match status" value="1"/>
</dbReference>
<accession>G3HYZ0</accession>
<evidence type="ECO:0000313" key="4">
    <source>
        <dbReference type="Proteomes" id="UP000001075"/>
    </source>
</evidence>
<evidence type="ECO:0000256" key="2">
    <source>
        <dbReference type="SAM" id="MobiDB-lite"/>
    </source>
</evidence>
<reference evidence="4" key="1">
    <citation type="journal article" date="2011" name="Nat. Biotechnol.">
        <title>The genomic sequence of the Chinese hamster ovary (CHO)-K1 cell line.</title>
        <authorList>
            <person name="Xu X."/>
            <person name="Nagarajan H."/>
            <person name="Lewis N.E."/>
            <person name="Pan S."/>
            <person name="Cai Z."/>
            <person name="Liu X."/>
            <person name="Chen W."/>
            <person name="Xie M."/>
            <person name="Wang W."/>
            <person name="Hammond S."/>
            <person name="Andersen M.R."/>
            <person name="Neff N."/>
            <person name="Passarelli B."/>
            <person name="Koh W."/>
            <person name="Fan H.C."/>
            <person name="Wang J."/>
            <person name="Gui Y."/>
            <person name="Lee K.H."/>
            <person name="Betenbaugh M.J."/>
            <person name="Quake S.R."/>
            <person name="Famili I."/>
            <person name="Palsson B.O."/>
            <person name="Wang J."/>
        </authorList>
    </citation>
    <scope>NUCLEOTIDE SEQUENCE [LARGE SCALE GENOMIC DNA]</scope>
    <source>
        <strain evidence="4">CHO K1 cell line</strain>
    </source>
</reference>
<evidence type="ECO:0000313" key="3">
    <source>
        <dbReference type="EMBL" id="EGV99395.1"/>
    </source>
</evidence>
<dbReference type="FunCoup" id="G3HYZ0">
    <property type="interactions" value="127"/>
</dbReference>
<organism evidence="3 4">
    <name type="scientific">Cricetulus griseus</name>
    <name type="common">Chinese hamster</name>
    <name type="synonym">Cricetulus barabensis griseus</name>
    <dbReference type="NCBI Taxonomy" id="10029"/>
    <lineage>
        <taxon>Eukaryota</taxon>
        <taxon>Metazoa</taxon>
        <taxon>Chordata</taxon>
        <taxon>Craniata</taxon>
        <taxon>Vertebrata</taxon>
        <taxon>Euteleostomi</taxon>
        <taxon>Mammalia</taxon>
        <taxon>Eutheria</taxon>
        <taxon>Euarchontoglires</taxon>
        <taxon>Glires</taxon>
        <taxon>Rodentia</taxon>
        <taxon>Myomorpha</taxon>
        <taxon>Muroidea</taxon>
        <taxon>Cricetidae</taxon>
        <taxon>Cricetinae</taxon>
        <taxon>Cricetulus</taxon>
    </lineage>
</organism>
<dbReference type="InterPro" id="IPR036866">
    <property type="entry name" value="RibonucZ/Hydroxyglut_hydro"/>
</dbReference>
<dbReference type="Proteomes" id="UP000001075">
    <property type="component" value="Unassembled WGS sequence"/>
</dbReference>
<name>G3HYZ0_CRIGR</name>
<dbReference type="InterPro" id="IPR052212">
    <property type="entry name" value="PH-like_domain"/>
</dbReference>
<dbReference type="AlphaFoldDB" id="G3HYZ0"/>
<feature type="coiled-coil region" evidence="1">
    <location>
        <begin position="62"/>
        <end position="96"/>
    </location>
</feature>
<proteinExistence type="predicted"/>
<dbReference type="EMBL" id="JH000950">
    <property type="protein sequence ID" value="EGV99395.1"/>
    <property type="molecule type" value="Genomic_DNA"/>
</dbReference>